<reference evidence="4 5" key="1">
    <citation type="submission" date="2021-05" db="EMBL/GenBank/DDBJ databases">
        <title>A Polyphasic approach of four new species of the genus Ohtaekwangia: Ohtaekwangia histidinii sp. nov., Ohtaekwangia cretensis sp. nov., Ohtaekwangia indiensis sp. nov., Ohtaekwangia reichenbachii sp. nov. from diverse environment.</title>
        <authorList>
            <person name="Octaviana S."/>
        </authorList>
    </citation>
    <scope>NUCLEOTIDE SEQUENCE [LARGE SCALE GENOMIC DNA]</scope>
    <source>
        <strain evidence="4 5">PWU5</strain>
    </source>
</reference>
<keyword evidence="1" id="KW-0472">Membrane</keyword>
<dbReference type="InterPro" id="IPR012373">
    <property type="entry name" value="Ferrdict_sens_TM"/>
</dbReference>
<sequence>MQKDFRTLFQKWQSNEATDEETRELDELLKLEVHQKQLMNLLSDASVPNTYDEEITDERKRGQLKEVLHQIQRKDRSYKFRSLIRLASAMAATVILVVIGGLWFLNSRVVSPHEVLSSVERIDKRFAKLPDGTTVTLNEGSMISYNTEEFGKANREVILSGEAFFDVTHDPGHPFVVKTQQVNTTVLGTAFNISAYADKPIVITVVRGKVNVGSDATVFETLLPNQELVIDPQSLLHERKNVQADEKVEWMANYLILENVTMKEAAQMISKRYNTQVVLGDSSLAECRISIFFVKNESLSRVLETVSLAKGGDYKIQNNIATINGQCE</sequence>
<dbReference type="InterPro" id="IPR032508">
    <property type="entry name" value="FecR_C"/>
</dbReference>
<protein>
    <submittedName>
        <fullName evidence="4">FecR domain-containing protein</fullName>
    </submittedName>
</protein>
<gene>
    <name evidence="4" type="ORF">KK062_23975</name>
</gene>
<accession>A0AAP2E4B8</accession>
<dbReference type="Proteomes" id="UP001319080">
    <property type="component" value="Unassembled WGS sequence"/>
</dbReference>
<name>A0AAP2E4B8_9BACT</name>
<evidence type="ECO:0000313" key="4">
    <source>
        <dbReference type="EMBL" id="MBT1711322.1"/>
    </source>
</evidence>
<dbReference type="InterPro" id="IPR006860">
    <property type="entry name" value="FecR"/>
</dbReference>
<comment type="caution">
    <text evidence="4">The sequence shown here is derived from an EMBL/GenBank/DDBJ whole genome shotgun (WGS) entry which is preliminary data.</text>
</comment>
<dbReference type="EMBL" id="JAHESE010000031">
    <property type="protein sequence ID" value="MBT1711322.1"/>
    <property type="molecule type" value="Genomic_DNA"/>
</dbReference>
<keyword evidence="1" id="KW-0812">Transmembrane</keyword>
<dbReference type="Gene3D" id="3.55.50.30">
    <property type="match status" value="1"/>
</dbReference>
<keyword evidence="1" id="KW-1133">Transmembrane helix</keyword>
<dbReference type="PIRSF" id="PIRSF018266">
    <property type="entry name" value="FecR"/>
    <property type="match status" value="1"/>
</dbReference>
<feature type="domain" description="FecR protein" evidence="2">
    <location>
        <begin position="128"/>
        <end position="211"/>
    </location>
</feature>
<evidence type="ECO:0000313" key="5">
    <source>
        <dbReference type="Proteomes" id="UP001319080"/>
    </source>
</evidence>
<keyword evidence="5" id="KW-1185">Reference proteome</keyword>
<dbReference type="AlphaFoldDB" id="A0AAP2E4B8"/>
<organism evidence="4 5">
    <name type="scientific">Dawidia cretensis</name>
    <dbReference type="NCBI Taxonomy" id="2782350"/>
    <lineage>
        <taxon>Bacteria</taxon>
        <taxon>Pseudomonadati</taxon>
        <taxon>Bacteroidota</taxon>
        <taxon>Cytophagia</taxon>
        <taxon>Cytophagales</taxon>
        <taxon>Chryseotaleaceae</taxon>
        <taxon>Dawidia</taxon>
    </lineage>
</organism>
<dbReference type="Pfam" id="PF16344">
    <property type="entry name" value="FecR_C"/>
    <property type="match status" value="1"/>
</dbReference>
<dbReference type="GO" id="GO:0016989">
    <property type="term" value="F:sigma factor antagonist activity"/>
    <property type="evidence" value="ECO:0007669"/>
    <property type="project" value="TreeGrafter"/>
</dbReference>
<dbReference type="PANTHER" id="PTHR30273:SF2">
    <property type="entry name" value="PROTEIN FECR"/>
    <property type="match status" value="1"/>
</dbReference>
<evidence type="ECO:0000259" key="2">
    <source>
        <dbReference type="Pfam" id="PF04773"/>
    </source>
</evidence>
<dbReference type="PANTHER" id="PTHR30273">
    <property type="entry name" value="PERIPLASMIC SIGNAL SENSOR AND SIGMA FACTOR ACTIVATOR FECR-RELATED"/>
    <property type="match status" value="1"/>
</dbReference>
<dbReference type="Gene3D" id="2.60.120.1440">
    <property type="match status" value="1"/>
</dbReference>
<dbReference type="RefSeq" id="WP_254086896.1">
    <property type="nucleotide sequence ID" value="NZ_JAHESE010000031.1"/>
</dbReference>
<feature type="domain" description="Protein FecR C-terminal" evidence="3">
    <location>
        <begin position="254"/>
        <end position="323"/>
    </location>
</feature>
<evidence type="ECO:0000259" key="3">
    <source>
        <dbReference type="Pfam" id="PF16344"/>
    </source>
</evidence>
<proteinExistence type="predicted"/>
<feature type="transmembrane region" description="Helical" evidence="1">
    <location>
        <begin position="83"/>
        <end position="105"/>
    </location>
</feature>
<evidence type="ECO:0000256" key="1">
    <source>
        <dbReference type="SAM" id="Phobius"/>
    </source>
</evidence>
<dbReference type="Pfam" id="PF04773">
    <property type="entry name" value="FecR"/>
    <property type="match status" value="1"/>
</dbReference>